<proteinExistence type="predicted"/>
<organism evidence="1 2">
    <name type="scientific">Chaetomium tenue</name>
    <dbReference type="NCBI Taxonomy" id="1854479"/>
    <lineage>
        <taxon>Eukaryota</taxon>
        <taxon>Fungi</taxon>
        <taxon>Dikarya</taxon>
        <taxon>Ascomycota</taxon>
        <taxon>Pezizomycotina</taxon>
        <taxon>Sordariomycetes</taxon>
        <taxon>Sordariomycetidae</taxon>
        <taxon>Sordariales</taxon>
        <taxon>Chaetomiaceae</taxon>
        <taxon>Chaetomium</taxon>
    </lineage>
</organism>
<dbReference type="Proteomes" id="UP000724584">
    <property type="component" value="Unassembled WGS sequence"/>
</dbReference>
<evidence type="ECO:0000313" key="2">
    <source>
        <dbReference type="Proteomes" id="UP000724584"/>
    </source>
</evidence>
<protein>
    <submittedName>
        <fullName evidence="1">Uncharacterized protein</fullName>
    </submittedName>
</protein>
<keyword evidence="2" id="KW-1185">Reference proteome</keyword>
<gene>
    <name evidence="1" type="ORF">F5144DRAFT_618018</name>
</gene>
<dbReference type="EMBL" id="JAGIZQ010000002">
    <property type="protein sequence ID" value="KAH6640148.1"/>
    <property type="molecule type" value="Genomic_DNA"/>
</dbReference>
<sequence>MNITAGKTTPFQAVPLHRHQSSLEEILDFSSTVPLGAEQRGQARRKFYRIVQHFEAESTQTSKTKTAGKRGTRYNQPLLIRLTYENARSEESQDVFLRAFFRSMALSLDGEDLKSDLDLDFGNEAVEADLRSSLIGFAEYLIDNFFLPLKASTKKTPQPSPAYHSAVMKAQGIGLPQGLVGTPERLSALRGACLCARSTPLSATRYDNHGQDARDDDGRLLVDEVDQFDVLEVAHIMPHALTKAKRDSELNSTREAALAILNMFDMGVVHLIDGGEIDRPRNALTLTTYLHRFFGNFDVYLPITRTLHLAETNTIDPPSPRLLAVHSAIARILHFSAAGAYIDRILRDAEEYGIKADGSTELGRLVNLGLGGWVDGVGVRP</sequence>
<reference evidence="1 2" key="1">
    <citation type="journal article" date="2021" name="Nat. Commun.">
        <title>Genetic determinants of endophytism in the Arabidopsis root mycobiome.</title>
        <authorList>
            <person name="Mesny F."/>
            <person name="Miyauchi S."/>
            <person name="Thiergart T."/>
            <person name="Pickel B."/>
            <person name="Atanasova L."/>
            <person name="Karlsson M."/>
            <person name="Huettel B."/>
            <person name="Barry K.W."/>
            <person name="Haridas S."/>
            <person name="Chen C."/>
            <person name="Bauer D."/>
            <person name="Andreopoulos W."/>
            <person name="Pangilinan J."/>
            <person name="LaButti K."/>
            <person name="Riley R."/>
            <person name="Lipzen A."/>
            <person name="Clum A."/>
            <person name="Drula E."/>
            <person name="Henrissat B."/>
            <person name="Kohler A."/>
            <person name="Grigoriev I.V."/>
            <person name="Martin F.M."/>
            <person name="Hacquard S."/>
        </authorList>
    </citation>
    <scope>NUCLEOTIDE SEQUENCE [LARGE SCALE GENOMIC DNA]</scope>
    <source>
        <strain evidence="1 2">MPI-SDFR-AT-0079</strain>
    </source>
</reference>
<evidence type="ECO:0000313" key="1">
    <source>
        <dbReference type="EMBL" id="KAH6640148.1"/>
    </source>
</evidence>
<comment type="caution">
    <text evidence="1">The sequence shown here is derived from an EMBL/GenBank/DDBJ whole genome shotgun (WGS) entry which is preliminary data.</text>
</comment>
<name>A0ACB7PGH0_9PEZI</name>
<accession>A0ACB7PGH0</accession>